<evidence type="ECO:0000313" key="1">
    <source>
        <dbReference type="EMBL" id="KXO15173.1"/>
    </source>
</evidence>
<dbReference type="PATRIC" id="fig|28125.4.peg.1988"/>
<comment type="caution">
    <text evidence="1">The sequence shown here is derived from an EMBL/GenBank/DDBJ whole genome shotgun (WGS) entry which is preliminary data.</text>
</comment>
<evidence type="ECO:0000313" key="2">
    <source>
        <dbReference type="Proteomes" id="UP000070093"/>
    </source>
</evidence>
<proteinExistence type="predicted"/>
<dbReference type="STRING" id="28125.HMPREF3202_01994"/>
<dbReference type="InterPro" id="IPR011989">
    <property type="entry name" value="ARM-like"/>
</dbReference>
<dbReference type="Proteomes" id="UP000070093">
    <property type="component" value="Unassembled WGS sequence"/>
</dbReference>
<dbReference type="EMBL" id="LTAG01000114">
    <property type="protein sequence ID" value="KXO15173.1"/>
    <property type="molecule type" value="Genomic_DNA"/>
</dbReference>
<gene>
    <name evidence="1" type="ORF">HMPREF3202_01994</name>
</gene>
<protein>
    <submittedName>
        <fullName evidence="1">HEAT repeat protein</fullName>
    </submittedName>
</protein>
<dbReference type="Pfam" id="PF20168">
    <property type="entry name" value="PDS5"/>
    <property type="match status" value="1"/>
</dbReference>
<dbReference type="Gene3D" id="1.25.10.10">
    <property type="entry name" value="Leucine-rich Repeat Variant"/>
    <property type="match status" value="1"/>
</dbReference>
<dbReference type="InterPro" id="IPR016024">
    <property type="entry name" value="ARM-type_fold"/>
</dbReference>
<organism evidence="1 2">
    <name type="scientific">Prevotella bivia</name>
    <dbReference type="NCBI Taxonomy" id="28125"/>
    <lineage>
        <taxon>Bacteria</taxon>
        <taxon>Pseudomonadati</taxon>
        <taxon>Bacteroidota</taxon>
        <taxon>Bacteroidia</taxon>
        <taxon>Bacteroidales</taxon>
        <taxon>Prevotellaceae</taxon>
        <taxon>Prevotella</taxon>
    </lineage>
</organism>
<name>A0A137SRR3_9BACT</name>
<dbReference type="SUPFAM" id="SSF48371">
    <property type="entry name" value="ARM repeat"/>
    <property type="match status" value="1"/>
</dbReference>
<reference evidence="1 2" key="1">
    <citation type="submission" date="2016-02" db="EMBL/GenBank/DDBJ databases">
        <authorList>
            <person name="Wen L."/>
            <person name="He K."/>
            <person name="Yang H."/>
        </authorList>
    </citation>
    <scope>NUCLEOTIDE SEQUENCE [LARGE SCALE GENOMIC DNA]</scope>
    <source>
        <strain evidence="1 2">GED7880</strain>
    </source>
</reference>
<dbReference type="AlphaFoldDB" id="A0A137SRR3"/>
<accession>A0A137SRR3</accession>
<sequence>MCINKVLSDIITIMDKPTNTEKEFLDKLKLLTKSKDKWEFAVDDVATGLSEKYSSAVTAKVLWLLGEMGLKYPLRMQEHIGKIANYLENKDPKLRERAVNAIGRIGRADKNLVLPYLDRLMQMVEDEADNVRLSFVWACENIATSAPELFCERLKLFYELMQDKSERVRMEAPEMFRVMGKRKPKVVEPYLDKLQWFADNDQHSVVRIHSAGAIRITEKALQDYM</sequence>